<protein>
    <submittedName>
        <fullName evidence="1">Uncharacterized protein</fullName>
    </submittedName>
</protein>
<name>A0A174A943_BIFAD</name>
<accession>A0A174A943</accession>
<reference evidence="1 2" key="1">
    <citation type="submission" date="2015-09" db="EMBL/GenBank/DDBJ databases">
        <authorList>
            <consortium name="Pathogen Informatics"/>
        </authorList>
    </citation>
    <scope>NUCLEOTIDE SEQUENCE [LARGE SCALE GENOMIC DNA]</scope>
    <source>
        <strain evidence="1 2">2789STDY5608824</strain>
    </source>
</reference>
<gene>
    <name evidence="1" type="ORF">ERS852382_01497</name>
</gene>
<proteinExistence type="predicted"/>
<dbReference type="RefSeq" id="WP_055680524.1">
    <property type="nucleotide sequence ID" value="NZ_CYYI01000005.1"/>
</dbReference>
<dbReference type="AlphaFoldDB" id="A0A174A943"/>
<evidence type="ECO:0000313" key="1">
    <source>
        <dbReference type="EMBL" id="CUN84994.1"/>
    </source>
</evidence>
<dbReference type="EMBL" id="CYYI01000005">
    <property type="protein sequence ID" value="CUN84994.1"/>
    <property type="molecule type" value="Genomic_DNA"/>
</dbReference>
<sequence length="78" mass="8568">MSVFNPECTSNYFQVLDVDPSECTGGNPYAFACRIKVAGSTFGFDGLDMGDLQAMKGAINKAMTHARRARREWEGAQE</sequence>
<evidence type="ECO:0000313" key="2">
    <source>
        <dbReference type="Proteomes" id="UP000095647"/>
    </source>
</evidence>
<organism evidence="1 2">
    <name type="scientific">Bifidobacterium adolescentis</name>
    <dbReference type="NCBI Taxonomy" id="1680"/>
    <lineage>
        <taxon>Bacteria</taxon>
        <taxon>Bacillati</taxon>
        <taxon>Actinomycetota</taxon>
        <taxon>Actinomycetes</taxon>
        <taxon>Bifidobacteriales</taxon>
        <taxon>Bifidobacteriaceae</taxon>
        <taxon>Bifidobacterium</taxon>
    </lineage>
</organism>
<dbReference type="Proteomes" id="UP000095647">
    <property type="component" value="Unassembled WGS sequence"/>
</dbReference>